<name>A0A1V5ZL92_9BACT</name>
<proteinExistence type="predicted"/>
<gene>
    <name evidence="1" type="ORF">BWY04_01095</name>
</gene>
<accession>A0A1V5ZL92</accession>
<evidence type="ECO:0000313" key="1">
    <source>
        <dbReference type="EMBL" id="OQB41000.1"/>
    </source>
</evidence>
<dbReference type="EMBL" id="MWDB01000026">
    <property type="protein sequence ID" value="OQB41000.1"/>
    <property type="molecule type" value="Genomic_DNA"/>
</dbReference>
<dbReference type="AlphaFoldDB" id="A0A1V5ZL92"/>
<reference evidence="1" key="1">
    <citation type="submission" date="2017-02" db="EMBL/GenBank/DDBJ databases">
        <title>Delving into the versatile metabolic prowess of the omnipresent phylum Bacteroidetes.</title>
        <authorList>
            <person name="Nobu M.K."/>
            <person name="Mei R."/>
            <person name="Narihiro T."/>
            <person name="Kuroda K."/>
            <person name="Liu W.-T."/>
        </authorList>
    </citation>
    <scope>NUCLEOTIDE SEQUENCE</scope>
    <source>
        <strain evidence="1">ADurb.Bin160</strain>
    </source>
</reference>
<dbReference type="Proteomes" id="UP000485621">
    <property type="component" value="Unassembled WGS sequence"/>
</dbReference>
<dbReference type="SUPFAM" id="SSF51161">
    <property type="entry name" value="Trimeric LpxA-like enzymes"/>
    <property type="match status" value="1"/>
</dbReference>
<organism evidence="1">
    <name type="scientific">candidate division CPR1 bacterium ADurb.Bin160</name>
    <dbReference type="NCBI Taxonomy" id="1852826"/>
    <lineage>
        <taxon>Bacteria</taxon>
        <taxon>candidate division CPR1</taxon>
    </lineage>
</organism>
<sequence>MDKKFELIKDKYICYRVKALKDFTLITGEQIKKDDVGGFVVSEKCLSQEGNCWIMDNSTVYGTVSGNAVIKDFAKVYGDVCGNAIVKDNGFVGKNATVTVNAVVQAWQRIKYGTVTTDLLGTKDWAGALYAEFGIVPEDGKVILYKKVFKTKFKNVFESVYNDDFHYLIGKKAIETDVDEDVMNECGKGLHFTSLEFISFHIGNTILECEVALEDIITVQNGMVRARKCKVIRVYKEG</sequence>
<protein>
    <submittedName>
        <fullName evidence="1">Uncharacterized protein</fullName>
    </submittedName>
</protein>
<comment type="caution">
    <text evidence="1">The sequence shown here is derived from an EMBL/GenBank/DDBJ whole genome shotgun (WGS) entry which is preliminary data.</text>
</comment>
<dbReference type="InterPro" id="IPR011004">
    <property type="entry name" value="Trimer_LpxA-like_sf"/>
</dbReference>